<keyword evidence="2" id="KW-1185">Reference proteome</keyword>
<protein>
    <submittedName>
        <fullName evidence="1">Uncharacterized protein</fullName>
    </submittedName>
</protein>
<accession>A0ABY1RG23</accession>
<proteinExistence type="predicted"/>
<reference evidence="1 2" key="1">
    <citation type="submission" date="2017-04" db="EMBL/GenBank/DDBJ databases">
        <authorList>
            <person name="Varghese N."/>
            <person name="Submissions S."/>
        </authorList>
    </citation>
    <scope>NUCLEOTIDE SEQUENCE [LARGE SCALE GENOMIC DNA]</scope>
    <source>
        <strain evidence="1 2">VKM Ac-1784</strain>
    </source>
</reference>
<dbReference type="EMBL" id="FXWJ01000005">
    <property type="protein sequence ID" value="SMQ73173.1"/>
    <property type="molecule type" value="Genomic_DNA"/>
</dbReference>
<gene>
    <name evidence="1" type="ORF">SAMN06295909_3154</name>
</gene>
<comment type="caution">
    <text evidence="1">The sequence shown here is derived from an EMBL/GenBank/DDBJ whole genome shotgun (WGS) entry which is preliminary data.</text>
</comment>
<name>A0ABY1RG23_9MICO</name>
<organism evidence="1 2">
    <name type="scientific">Plantibacter elymi</name>
    <name type="common">nom. nud.</name>
    <dbReference type="NCBI Taxonomy" id="199708"/>
    <lineage>
        <taxon>Bacteria</taxon>
        <taxon>Bacillati</taxon>
        <taxon>Actinomycetota</taxon>
        <taxon>Actinomycetes</taxon>
        <taxon>Micrococcales</taxon>
        <taxon>Microbacteriaceae</taxon>
        <taxon>Plantibacter</taxon>
    </lineage>
</organism>
<evidence type="ECO:0000313" key="2">
    <source>
        <dbReference type="Proteomes" id="UP000194464"/>
    </source>
</evidence>
<evidence type="ECO:0000313" key="1">
    <source>
        <dbReference type="EMBL" id="SMQ73173.1"/>
    </source>
</evidence>
<dbReference type="Proteomes" id="UP000194464">
    <property type="component" value="Unassembled WGS sequence"/>
</dbReference>
<sequence length="173" mass="18319">MGLLALTACTAAEPAPPPSRTPPVFENEEQALAAVTETYQEFMRISNTILVEGGVDVDRIDVIVGDELAEFEHGSLIELATAGKTLVGAPTLVSTRIAEWYSTPDSLGVIAKAKSCIDLSSVDVLDAAGNSTVRPDRPRTRTWAYDVGVGGNGKSDFVLLDHDVDAEGESCEI</sequence>